<dbReference type="PROSITE" id="PS01124">
    <property type="entry name" value="HTH_ARAC_FAMILY_2"/>
    <property type="match status" value="1"/>
</dbReference>
<dbReference type="EC" id="2.1.1.63" evidence="3"/>
<dbReference type="SUPFAM" id="SSF46689">
    <property type="entry name" value="Homeodomain-like"/>
    <property type="match status" value="1"/>
</dbReference>
<dbReference type="InterPro" id="IPR018060">
    <property type="entry name" value="HTH_AraC"/>
</dbReference>
<dbReference type="SUPFAM" id="SSF46767">
    <property type="entry name" value="Methylated DNA-protein cysteine methyltransferase, C-terminal domain"/>
    <property type="match status" value="1"/>
</dbReference>
<dbReference type="GO" id="GO:0043565">
    <property type="term" value="F:sequence-specific DNA binding"/>
    <property type="evidence" value="ECO:0007669"/>
    <property type="project" value="InterPro"/>
</dbReference>
<keyword evidence="13" id="KW-1185">Reference proteome</keyword>
<dbReference type="GO" id="GO:0003908">
    <property type="term" value="F:methylated-DNA-[protein]-cysteine S-methyltransferase activity"/>
    <property type="evidence" value="ECO:0007669"/>
    <property type="project" value="UniProtKB-EC"/>
</dbReference>
<dbReference type="EMBL" id="CP026604">
    <property type="protein sequence ID" value="AWB66026.1"/>
    <property type="molecule type" value="Genomic_DNA"/>
</dbReference>
<dbReference type="PROSITE" id="PS00374">
    <property type="entry name" value="MGMT"/>
    <property type="match status" value="1"/>
</dbReference>
<evidence type="ECO:0000256" key="6">
    <source>
        <dbReference type="ARBA" id="ARBA00022763"/>
    </source>
</evidence>
<evidence type="ECO:0000256" key="1">
    <source>
        <dbReference type="ARBA" id="ARBA00001286"/>
    </source>
</evidence>
<dbReference type="PANTHER" id="PTHR10815">
    <property type="entry name" value="METHYLATED-DNA--PROTEIN-CYSTEINE METHYLTRANSFERASE"/>
    <property type="match status" value="1"/>
</dbReference>
<protein>
    <recommendedName>
        <fullName evidence="3">methylated-DNA--[protein]-cysteine S-methyltransferase</fullName>
        <ecNumber evidence="3">2.1.1.63</ecNumber>
    </recommendedName>
</protein>
<dbReference type="Gene3D" id="3.30.160.70">
    <property type="entry name" value="Methylated DNA-protein cysteine methyltransferase domain"/>
    <property type="match status" value="1"/>
</dbReference>
<dbReference type="KEGG" id="cate:C2869_06045"/>
<dbReference type="CDD" id="cd06445">
    <property type="entry name" value="ATase"/>
    <property type="match status" value="1"/>
</dbReference>
<dbReference type="PANTHER" id="PTHR10815:SF13">
    <property type="entry name" value="METHYLATED-DNA--PROTEIN-CYSTEINE METHYLTRANSFERASE"/>
    <property type="match status" value="1"/>
</dbReference>
<name>A0A2S0VP87_9ALTE</name>
<dbReference type="InterPro" id="IPR001497">
    <property type="entry name" value="MethylDNA_cys_MeTrfase_AS"/>
</dbReference>
<comment type="catalytic activity">
    <reaction evidence="1">
        <text>a 4-O-methyl-thymidine in DNA + L-cysteinyl-[protein] = a thymidine in DNA + S-methyl-L-cysteinyl-[protein]</text>
        <dbReference type="Rhea" id="RHEA:53428"/>
        <dbReference type="Rhea" id="RHEA-COMP:10131"/>
        <dbReference type="Rhea" id="RHEA-COMP:10132"/>
        <dbReference type="Rhea" id="RHEA-COMP:13555"/>
        <dbReference type="Rhea" id="RHEA-COMP:13556"/>
        <dbReference type="ChEBI" id="CHEBI:29950"/>
        <dbReference type="ChEBI" id="CHEBI:82612"/>
        <dbReference type="ChEBI" id="CHEBI:137386"/>
        <dbReference type="ChEBI" id="CHEBI:137387"/>
        <dbReference type="EC" id="2.1.1.63"/>
    </reaction>
</comment>
<keyword evidence="5 12" id="KW-0808">Transferase</keyword>
<keyword evidence="6" id="KW-0227">DNA damage</keyword>
<evidence type="ECO:0000313" key="13">
    <source>
        <dbReference type="Proteomes" id="UP000244441"/>
    </source>
</evidence>
<dbReference type="InterPro" id="IPR009057">
    <property type="entry name" value="Homeodomain-like_sf"/>
</dbReference>
<dbReference type="Gene3D" id="1.10.10.10">
    <property type="entry name" value="Winged helix-like DNA-binding domain superfamily/Winged helix DNA-binding domain"/>
    <property type="match status" value="1"/>
</dbReference>
<dbReference type="GO" id="GO:0006281">
    <property type="term" value="P:DNA repair"/>
    <property type="evidence" value="ECO:0007669"/>
    <property type="project" value="UniProtKB-KW"/>
</dbReference>
<evidence type="ECO:0000256" key="5">
    <source>
        <dbReference type="ARBA" id="ARBA00022679"/>
    </source>
</evidence>
<dbReference type="InterPro" id="IPR036631">
    <property type="entry name" value="MGMT_N_sf"/>
</dbReference>
<feature type="domain" description="HTH araC/xylS-type" evidence="11">
    <location>
        <begin position="8"/>
        <end position="105"/>
    </location>
</feature>
<dbReference type="OrthoDB" id="9811249at2"/>
<keyword evidence="7" id="KW-0805">Transcription regulation</keyword>
<dbReference type="SUPFAM" id="SSF53155">
    <property type="entry name" value="Methylated DNA-protein cysteine methyltransferase domain"/>
    <property type="match status" value="1"/>
</dbReference>
<keyword evidence="4 12" id="KW-0489">Methyltransferase</keyword>
<evidence type="ECO:0000313" key="12">
    <source>
        <dbReference type="EMBL" id="AWB66026.1"/>
    </source>
</evidence>
<reference evidence="12 13" key="1">
    <citation type="submission" date="2018-01" db="EMBL/GenBank/DDBJ databases">
        <title>Genome sequence of a Cantenovulum-like bacteria.</title>
        <authorList>
            <person name="Tan W.R."/>
            <person name="Lau N.-S."/>
            <person name="Go F."/>
            <person name="Amirul A.-A.A."/>
        </authorList>
    </citation>
    <scope>NUCLEOTIDE SEQUENCE [LARGE SCALE GENOMIC DNA]</scope>
    <source>
        <strain evidence="12 13">CCB-QB4</strain>
    </source>
</reference>
<dbReference type="AlphaFoldDB" id="A0A2S0VP87"/>
<proteinExistence type="inferred from homology"/>
<evidence type="ECO:0000256" key="9">
    <source>
        <dbReference type="ARBA" id="ARBA00023204"/>
    </source>
</evidence>
<dbReference type="InterPro" id="IPR036388">
    <property type="entry name" value="WH-like_DNA-bd_sf"/>
</dbReference>
<dbReference type="InterPro" id="IPR036217">
    <property type="entry name" value="MethylDNA_cys_MeTrfase_DNAb"/>
</dbReference>
<dbReference type="Pfam" id="PF01035">
    <property type="entry name" value="DNA_binding_1"/>
    <property type="match status" value="1"/>
</dbReference>
<gene>
    <name evidence="12" type="ORF">C2869_06045</name>
</gene>
<dbReference type="GO" id="GO:0003700">
    <property type="term" value="F:DNA-binding transcription factor activity"/>
    <property type="evidence" value="ECO:0007669"/>
    <property type="project" value="InterPro"/>
</dbReference>
<keyword evidence="8" id="KW-0804">Transcription</keyword>
<accession>A0A2S0VP87</accession>
<comment type="catalytic activity">
    <reaction evidence="10">
        <text>a 6-O-methyl-2'-deoxyguanosine in DNA + L-cysteinyl-[protein] = S-methyl-L-cysteinyl-[protein] + a 2'-deoxyguanosine in DNA</text>
        <dbReference type="Rhea" id="RHEA:24000"/>
        <dbReference type="Rhea" id="RHEA-COMP:10131"/>
        <dbReference type="Rhea" id="RHEA-COMP:10132"/>
        <dbReference type="Rhea" id="RHEA-COMP:11367"/>
        <dbReference type="Rhea" id="RHEA-COMP:11368"/>
        <dbReference type="ChEBI" id="CHEBI:29950"/>
        <dbReference type="ChEBI" id="CHEBI:82612"/>
        <dbReference type="ChEBI" id="CHEBI:85445"/>
        <dbReference type="ChEBI" id="CHEBI:85448"/>
        <dbReference type="EC" id="2.1.1.63"/>
    </reaction>
</comment>
<keyword evidence="9" id="KW-0234">DNA repair</keyword>
<evidence type="ECO:0000256" key="7">
    <source>
        <dbReference type="ARBA" id="ARBA00023015"/>
    </source>
</evidence>
<dbReference type="Gene3D" id="1.10.10.60">
    <property type="entry name" value="Homeodomain-like"/>
    <property type="match status" value="1"/>
</dbReference>
<dbReference type="NCBIfam" id="TIGR00589">
    <property type="entry name" value="ogt"/>
    <property type="match status" value="1"/>
</dbReference>
<dbReference type="Pfam" id="PF12833">
    <property type="entry name" value="HTH_18"/>
    <property type="match status" value="1"/>
</dbReference>
<dbReference type="RefSeq" id="WP_108602098.1">
    <property type="nucleotide sequence ID" value="NZ_CP026604.1"/>
</dbReference>
<dbReference type="InterPro" id="IPR014048">
    <property type="entry name" value="MethylDNA_cys_MeTrfase_DNA-bd"/>
</dbReference>
<dbReference type="GO" id="GO:0032259">
    <property type="term" value="P:methylation"/>
    <property type="evidence" value="ECO:0007669"/>
    <property type="project" value="UniProtKB-KW"/>
</dbReference>
<comment type="similarity">
    <text evidence="2">Belongs to the MGMT family.</text>
</comment>
<evidence type="ECO:0000256" key="10">
    <source>
        <dbReference type="ARBA" id="ARBA00049348"/>
    </source>
</evidence>
<organism evidence="12 13">
    <name type="scientific">Saccharobesus litoralis</name>
    <dbReference type="NCBI Taxonomy" id="2172099"/>
    <lineage>
        <taxon>Bacteria</taxon>
        <taxon>Pseudomonadati</taxon>
        <taxon>Pseudomonadota</taxon>
        <taxon>Gammaproteobacteria</taxon>
        <taxon>Alteromonadales</taxon>
        <taxon>Alteromonadaceae</taxon>
        <taxon>Saccharobesus</taxon>
    </lineage>
</organism>
<evidence type="ECO:0000256" key="2">
    <source>
        <dbReference type="ARBA" id="ARBA00008711"/>
    </source>
</evidence>
<evidence type="ECO:0000256" key="3">
    <source>
        <dbReference type="ARBA" id="ARBA00011918"/>
    </source>
</evidence>
<dbReference type="FunFam" id="1.10.10.10:FF:000214">
    <property type="entry name" value="Methylated-DNA--protein-cysteine methyltransferase"/>
    <property type="match status" value="1"/>
</dbReference>
<evidence type="ECO:0000256" key="8">
    <source>
        <dbReference type="ARBA" id="ARBA00023163"/>
    </source>
</evidence>
<sequence>MSDYQKIATAIEFIRQQALQQPSLADIAEHVHLSEFHFQRLFSRWAGVSPKRYLQALTLQNAKQKISQQQSLFDTTLDVGLSSQSRLHGHFVKLDAVTPSEYKTAGLGLTLYYGLHPTPFGFAFVALSDKGLNQLDLLDNDDITFGLNKLKQTWPNATLQHDQPKCQQVIERIFYHNSQEHHHKSAVTPLSLWVKGTNFQINIWRALLRIPAGELATYSDIAQTINKPNAVRAVGSAIGANPLAFIIPCHRVLRKDASLGGYRWRETRKQAMLAREEVRATKR</sequence>
<dbReference type="SMART" id="SM00342">
    <property type="entry name" value="HTH_ARAC"/>
    <property type="match status" value="1"/>
</dbReference>
<evidence type="ECO:0000256" key="4">
    <source>
        <dbReference type="ARBA" id="ARBA00022603"/>
    </source>
</evidence>
<dbReference type="Proteomes" id="UP000244441">
    <property type="component" value="Chromosome"/>
</dbReference>
<evidence type="ECO:0000259" key="11">
    <source>
        <dbReference type="PROSITE" id="PS01124"/>
    </source>
</evidence>